<gene>
    <name evidence="1" type="ORF">IHE45_09G053800</name>
</gene>
<dbReference type="EMBL" id="CM037019">
    <property type="protein sequence ID" value="KAH7672419.1"/>
    <property type="molecule type" value="Genomic_DNA"/>
</dbReference>
<dbReference type="Proteomes" id="UP000827976">
    <property type="component" value="Chromosome 9"/>
</dbReference>
<keyword evidence="2" id="KW-1185">Reference proteome</keyword>
<proteinExistence type="predicted"/>
<organism evidence="1 2">
    <name type="scientific">Dioscorea alata</name>
    <name type="common">Purple yam</name>
    <dbReference type="NCBI Taxonomy" id="55571"/>
    <lineage>
        <taxon>Eukaryota</taxon>
        <taxon>Viridiplantae</taxon>
        <taxon>Streptophyta</taxon>
        <taxon>Embryophyta</taxon>
        <taxon>Tracheophyta</taxon>
        <taxon>Spermatophyta</taxon>
        <taxon>Magnoliopsida</taxon>
        <taxon>Liliopsida</taxon>
        <taxon>Dioscoreales</taxon>
        <taxon>Dioscoreaceae</taxon>
        <taxon>Dioscorea</taxon>
    </lineage>
</organism>
<evidence type="ECO:0000313" key="1">
    <source>
        <dbReference type="EMBL" id="KAH7672419.1"/>
    </source>
</evidence>
<protein>
    <submittedName>
        <fullName evidence="1">GroES-like protein</fullName>
    </submittedName>
</protein>
<comment type="caution">
    <text evidence="1">The sequence shown here is derived from an EMBL/GenBank/DDBJ whole genome shotgun (WGS) entry which is preliminary data.</text>
</comment>
<name>A0ACB7VF65_DIOAL</name>
<evidence type="ECO:0000313" key="2">
    <source>
        <dbReference type="Proteomes" id="UP000827976"/>
    </source>
</evidence>
<reference evidence="2" key="1">
    <citation type="journal article" date="2022" name="Nat. Commun.">
        <title>Chromosome evolution and the genetic basis of agronomically important traits in greater yam.</title>
        <authorList>
            <person name="Bredeson J.V."/>
            <person name="Lyons J.B."/>
            <person name="Oniyinde I.O."/>
            <person name="Okereke N.R."/>
            <person name="Kolade O."/>
            <person name="Nnabue I."/>
            <person name="Nwadili C.O."/>
            <person name="Hribova E."/>
            <person name="Parker M."/>
            <person name="Nwogha J."/>
            <person name="Shu S."/>
            <person name="Carlson J."/>
            <person name="Kariba R."/>
            <person name="Muthemba S."/>
            <person name="Knop K."/>
            <person name="Barton G.J."/>
            <person name="Sherwood A.V."/>
            <person name="Lopez-Montes A."/>
            <person name="Asiedu R."/>
            <person name="Jamnadass R."/>
            <person name="Muchugi A."/>
            <person name="Goodstein D."/>
            <person name="Egesi C.N."/>
            <person name="Featherston J."/>
            <person name="Asfaw A."/>
            <person name="Simpson G.G."/>
            <person name="Dolezel J."/>
            <person name="Hendre P.S."/>
            <person name="Van Deynze A."/>
            <person name="Kumar P.L."/>
            <person name="Obidiegwu J.E."/>
            <person name="Bhattacharjee R."/>
            <person name="Rokhsar D.S."/>
        </authorList>
    </citation>
    <scope>NUCLEOTIDE SEQUENCE [LARGE SCALE GENOMIC DNA]</scope>
    <source>
        <strain evidence="2">cv. TDa95/00328</strain>
    </source>
</reference>
<sequence length="147" mass="16514">MCFLLRYVGMDRMVLPCNKCMFIITYPYFILHLNLSFSLQAMSTLIIHLLTLSFFLSSILQGTYASKYHPVGLIEYKLYGADELNTSNSRRILEPFQQCLECRCCSAGDPTSCSSMSCCFGIDCNLPDKPYGVCAFVPKTCNCTSCV</sequence>
<accession>A0ACB7VF65</accession>